<dbReference type="Gene3D" id="3.90.79.10">
    <property type="entry name" value="Nucleoside Triphosphate Pyrophosphohydrolase"/>
    <property type="match status" value="1"/>
</dbReference>
<dbReference type="EMBL" id="CP021404">
    <property type="protein sequence ID" value="ATI43227.1"/>
    <property type="molecule type" value="Genomic_DNA"/>
</dbReference>
<keyword evidence="3" id="KW-0479">Metal-binding</keyword>
<dbReference type="PANTHER" id="PTHR12992">
    <property type="entry name" value="NUDIX HYDROLASE"/>
    <property type="match status" value="1"/>
</dbReference>
<evidence type="ECO:0000313" key="8">
    <source>
        <dbReference type="EMBL" id="ATI43227.1"/>
    </source>
</evidence>
<evidence type="ECO:0000313" key="9">
    <source>
        <dbReference type="Proteomes" id="UP000219050"/>
    </source>
</evidence>
<accession>A0A291M2Z5</accession>
<dbReference type="RefSeq" id="WP_088663193.1">
    <property type="nucleotide sequence ID" value="NZ_CP021404.1"/>
</dbReference>
<keyword evidence="6" id="KW-0464">Manganese</keyword>
<dbReference type="CDD" id="cd03426">
    <property type="entry name" value="NUDIX_CoAse_Nudt7"/>
    <property type="match status" value="1"/>
</dbReference>
<dbReference type="KEGG" id="cmag:CBW24_00500"/>
<dbReference type="OrthoDB" id="9802805at2"/>
<dbReference type="Pfam" id="PF00293">
    <property type="entry name" value="NUDIX"/>
    <property type="match status" value="1"/>
</dbReference>
<evidence type="ECO:0000256" key="3">
    <source>
        <dbReference type="ARBA" id="ARBA00022723"/>
    </source>
</evidence>
<dbReference type="GO" id="GO:0010945">
    <property type="term" value="F:coenzyme A diphosphatase activity"/>
    <property type="evidence" value="ECO:0007669"/>
    <property type="project" value="InterPro"/>
</dbReference>
<feature type="domain" description="Nudix hydrolase" evidence="7">
    <location>
        <begin position="39"/>
        <end position="170"/>
    </location>
</feature>
<dbReference type="Proteomes" id="UP000219050">
    <property type="component" value="Chromosome"/>
</dbReference>
<proteinExistence type="predicted"/>
<comment type="cofactor">
    <cofactor evidence="2">
        <name>Mg(2+)</name>
        <dbReference type="ChEBI" id="CHEBI:18420"/>
    </cofactor>
</comment>
<evidence type="ECO:0000256" key="6">
    <source>
        <dbReference type="ARBA" id="ARBA00023211"/>
    </source>
</evidence>
<gene>
    <name evidence="8" type="ORF">CBW24_00500</name>
</gene>
<evidence type="ECO:0000256" key="5">
    <source>
        <dbReference type="ARBA" id="ARBA00022842"/>
    </source>
</evidence>
<dbReference type="NCBIfam" id="NF007980">
    <property type="entry name" value="PRK10707.1"/>
    <property type="match status" value="1"/>
</dbReference>
<name>A0A291M2Z5_9RHOB</name>
<keyword evidence="4" id="KW-0378">Hydrolase</keyword>
<organism evidence="8 9">
    <name type="scientific">Pacificitalea manganoxidans</name>
    <dbReference type="NCBI Taxonomy" id="1411902"/>
    <lineage>
        <taxon>Bacteria</taxon>
        <taxon>Pseudomonadati</taxon>
        <taxon>Pseudomonadota</taxon>
        <taxon>Alphaproteobacteria</taxon>
        <taxon>Rhodobacterales</taxon>
        <taxon>Paracoccaceae</taxon>
        <taxon>Pacificitalea</taxon>
    </lineage>
</organism>
<keyword evidence="5" id="KW-0460">Magnesium</keyword>
<evidence type="ECO:0000256" key="1">
    <source>
        <dbReference type="ARBA" id="ARBA00001936"/>
    </source>
</evidence>
<dbReference type="InterPro" id="IPR045121">
    <property type="entry name" value="CoAse"/>
</dbReference>
<sequence length="201" mass="22341">MTVNPDLKDRLCRAIDAPGRPSSDYDLNPDTVLSEGRKLRHAGVLIAISDAPQPHVWLTKRSPRLKHHPGQVAFPGGKLEPQVDRDVTDAALREAEEEIGLPRARVDLLGTLPPHETVTGFTVTPVIGLVAGAFAPRPELGEVAEVFTVPLAHLLDPDSYRIERRRWRGDWRAYYTVPWGPYYVWGATARMLRALADRMGA</sequence>
<dbReference type="SUPFAM" id="SSF55811">
    <property type="entry name" value="Nudix"/>
    <property type="match status" value="1"/>
</dbReference>
<evidence type="ECO:0000256" key="4">
    <source>
        <dbReference type="ARBA" id="ARBA00022801"/>
    </source>
</evidence>
<dbReference type="GO" id="GO:0046872">
    <property type="term" value="F:metal ion binding"/>
    <property type="evidence" value="ECO:0007669"/>
    <property type="project" value="UniProtKB-KW"/>
</dbReference>
<keyword evidence="9" id="KW-1185">Reference proteome</keyword>
<comment type="cofactor">
    <cofactor evidence="1">
        <name>Mn(2+)</name>
        <dbReference type="ChEBI" id="CHEBI:29035"/>
    </cofactor>
</comment>
<evidence type="ECO:0000256" key="2">
    <source>
        <dbReference type="ARBA" id="ARBA00001946"/>
    </source>
</evidence>
<dbReference type="InterPro" id="IPR015797">
    <property type="entry name" value="NUDIX_hydrolase-like_dom_sf"/>
</dbReference>
<reference evidence="8 9" key="1">
    <citation type="submission" date="2017-05" db="EMBL/GenBank/DDBJ databases">
        <title>Comparative genomic and metabolic analysis of manganese-oxidizing mechanisms in Celeribater manganoxidans DY25T: its adaption to the environment of polymetallic nodule.</title>
        <authorList>
            <person name="Wang X."/>
        </authorList>
    </citation>
    <scope>NUCLEOTIDE SEQUENCE [LARGE SCALE GENOMIC DNA]</scope>
    <source>
        <strain evidence="8 9">DY25</strain>
    </source>
</reference>
<dbReference type="InterPro" id="IPR000086">
    <property type="entry name" value="NUDIX_hydrolase_dom"/>
</dbReference>
<evidence type="ECO:0000259" key="7">
    <source>
        <dbReference type="PROSITE" id="PS51462"/>
    </source>
</evidence>
<dbReference type="PANTHER" id="PTHR12992:SF11">
    <property type="entry name" value="MITOCHONDRIAL COENZYME A DIPHOSPHATASE NUDT8"/>
    <property type="match status" value="1"/>
</dbReference>
<protein>
    <submittedName>
        <fullName evidence="8">CoA pyrophosphatase</fullName>
    </submittedName>
</protein>
<dbReference type="AlphaFoldDB" id="A0A291M2Z5"/>
<dbReference type="PROSITE" id="PS51462">
    <property type="entry name" value="NUDIX"/>
    <property type="match status" value="1"/>
</dbReference>